<organism evidence="1 2">
    <name type="scientific">Seohaeicola saemankumensis</name>
    <dbReference type="NCBI Taxonomy" id="481181"/>
    <lineage>
        <taxon>Bacteria</taxon>
        <taxon>Pseudomonadati</taxon>
        <taxon>Pseudomonadota</taxon>
        <taxon>Alphaproteobacteria</taxon>
        <taxon>Rhodobacterales</taxon>
        <taxon>Roseobacteraceae</taxon>
        <taxon>Seohaeicola</taxon>
    </lineage>
</organism>
<comment type="caution">
    <text evidence="1">The sequence shown here is derived from an EMBL/GenBank/DDBJ whole genome shotgun (WGS) entry which is preliminary data.</text>
</comment>
<dbReference type="Gene3D" id="1.10.10.1150">
    <property type="entry name" value="Coenzyme PQQ synthesis protein D (PqqD)"/>
    <property type="match status" value="1"/>
</dbReference>
<dbReference type="InterPro" id="IPR027417">
    <property type="entry name" value="P-loop_NTPase"/>
</dbReference>
<accession>A0ABW3TF88</accession>
<evidence type="ECO:0000313" key="2">
    <source>
        <dbReference type="Proteomes" id="UP001597151"/>
    </source>
</evidence>
<keyword evidence="2" id="KW-1185">Reference proteome</keyword>
<dbReference type="Gene3D" id="3.40.50.300">
    <property type="entry name" value="P-loop containing nucleotide triphosphate hydrolases"/>
    <property type="match status" value="1"/>
</dbReference>
<dbReference type="InterPro" id="IPR008792">
    <property type="entry name" value="PQQD"/>
</dbReference>
<dbReference type="RefSeq" id="WP_380792793.1">
    <property type="nucleotide sequence ID" value="NZ_JBHTKR010000005.1"/>
</dbReference>
<dbReference type="EMBL" id="JBHTKR010000005">
    <property type="protein sequence ID" value="MFD1195683.1"/>
    <property type="molecule type" value="Genomic_DNA"/>
</dbReference>
<name>A0ABW3TF88_9RHOB</name>
<reference evidence="2" key="1">
    <citation type="journal article" date="2019" name="Int. J. Syst. Evol. Microbiol.">
        <title>The Global Catalogue of Microorganisms (GCM) 10K type strain sequencing project: providing services to taxonomists for standard genome sequencing and annotation.</title>
        <authorList>
            <consortium name="The Broad Institute Genomics Platform"/>
            <consortium name="The Broad Institute Genome Sequencing Center for Infectious Disease"/>
            <person name="Wu L."/>
            <person name="Ma J."/>
        </authorList>
    </citation>
    <scope>NUCLEOTIDE SEQUENCE [LARGE SCALE GENOMIC DNA]</scope>
    <source>
        <strain evidence="2">CCUG 55328</strain>
    </source>
</reference>
<protein>
    <submittedName>
        <fullName evidence="1">PqqD family protein</fullName>
    </submittedName>
</protein>
<gene>
    <name evidence="1" type="ORF">ACFQ3C_13495</name>
</gene>
<dbReference type="Proteomes" id="UP001597151">
    <property type="component" value="Unassembled WGS sequence"/>
</dbReference>
<dbReference type="InterPro" id="IPR041881">
    <property type="entry name" value="PqqD_sf"/>
</dbReference>
<dbReference type="Pfam" id="PF05402">
    <property type="entry name" value="PqqD"/>
    <property type="match status" value="1"/>
</dbReference>
<proteinExistence type="predicted"/>
<dbReference type="SUPFAM" id="SSF53795">
    <property type="entry name" value="PEP carboxykinase-like"/>
    <property type="match status" value="1"/>
</dbReference>
<sequence length="422" mass="45223">MTACDNAQVTEGVRHMRAPYPVVQHLTYPGLDGAVLLENAPEVLDALNGLMVGWTPEVTISGSDTQGPDGATSVSLIRRNGDRMDLHSPWLDKPLAGLQVASAACGVVADISQAFCNQHRGCLGLHCGAVQINGHLVVLTGPARAGKSTLISRMTAEPDMTVFCDDILPVLEDGLAFGLGLAPRLRLPLPDTVTDAFRAHVDAHMGPADRRYGYLCGPNIAPHGTRAPVRAFIVLARGQDVPAQLHRMEPTEAVQHLVRQNISAPGEDTAHFDQVTRMVEGVLCLKLVYSDIEDAVALLRRAFATDGLPALGVAVAPPLPAVIEPVVRPPASLALTYRRSPHVAVREVQDDLFLWHATEYSYFHLNPVARAIWAMLEEPISGQDIADLLSEFFQDVAPAQIAADVASLLGAFESESLVQPAA</sequence>
<evidence type="ECO:0000313" key="1">
    <source>
        <dbReference type="EMBL" id="MFD1195683.1"/>
    </source>
</evidence>